<proteinExistence type="predicted"/>
<name>A0A8S0XXH7_CYCAE</name>
<evidence type="ECO:0000256" key="1">
    <source>
        <dbReference type="SAM" id="MobiDB-lite"/>
    </source>
</evidence>
<evidence type="ECO:0000313" key="2">
    <source>
        <dbReference type="EMBL" id="CAA7267761.1"/>
    </source>
</evidence>
<dbReference type="Proteomes" id="UP000467700">
    <property type="component" value="Unassembled WGS sequence"/>
</dbReference>
<keyword evidence="3" id="KW-1185">Reference proteome</keyword>
<dbReference type="EMBL" id="CACVBS010000062">
    <property type="protein sequence ID" value="CAA7267761.1"/>
    <property type="molecule type" value="Genomic_DNA"/>
</dbReference>
<evidence type="ECO:0000313" key="3">
    <source>
        <dbReference type="Proteomes" id="UP000467700"/>
    </source>
</evidence>
<feature type="region of interest" description="Disordered" evidence="1">
    <location>
        <begin position="1"/>
        <end position="33"/>
    </location>
</feature>
<dbReference type="AlphaFoldDB" id="A0A8S0XXH7"/>
<protein>
    <submittedName>
        <fullName evidence="2">Uncharacterized protein</fullName>
    </submittedName>
</protein>
<gene>
    <name evidence="2" type="ORF">AAE3_LOCUS9915</name>
</gene>
<comment type="caution">
    <text evidence="2">The sequence shown here is derived from an EMBL/GenBank/DDBJ whole genome shotgun (WGS) entry which is preliminary data.</text>
</comment>
<organism evidence="2 3">
    <name type="scientific">Cyclocybe aegerita</name>
    <name type="common">Black poplar mushroom</name>
    <name type="synonym">Agrocybe aegerita</name>
    <dbReference type="NCBI Taxonomy" id="1973307"/>
    <lineage>
        <taxon>Eukaryota</taxon>
        <taxon>Fungi</taxon>
        <taxon>Dikarya</taxon>
        <taxon>Basidiomycota</taxon>
        <taxon>Agaricomycotina</taxon>
        <taxon>Agaricomycetes</taxon>
        <taxon>Agaricomycetidae</taxon>
        <taxon>Agaricales</taxon>
        <taxon>Agaricineae</taxon>
        <taxon>Bolbitiaceae</taxon>
        <taxon>Cyclocybe</taxon>
    </lineage>
</organism>
<accession>A0A8S0XXH7</accession>
<sequence length="150" mass="16494">MSGGGNSREGAYRRSGHDRKADPAEAGSDMGSGDTRTCGNFALTVRGKWRIARTRGMTGIEKSVPLLSCFRLYLLSSSNQHRAFPPLLLPKTIDLSCWPTVDTAIEVVTQPGEQQHGGDASQYTTDWTLRRASILQRALPAFLHHRVPPF</sequence>
<reference evidence="2 3" key="1">
    <citation type="submission" date="2020-01" db="EMBL/GenBank/DDBJ databases">
        <authorList>
            <person name="Gupta K D."/>
        </authorList>
    </citation>
    <scope>NUCLEOTIDE SEQUENCE [LARGE SCALE GENOMIC DNA]</scope>
</reference>